<name>A0AA40B0Q6_9PEZI</name>
<protein>
    <recommendedName>
        <fullName evidence="7">G-protein coupled receptors family 2 profile 2 domain-containing protein</fullName>
    </recommendedName>
</protein>
<dbReference type="Pfam" id="PF05462">
    <property type="entry name" value="Dicty_CAR"/>
    <property type="match status" value="1"/>
</dbReference>
<feature type="transmembrane region" description="Helical" evidence="6">
    <location>
        <begin position="93"/>
        <end position="109"/>
    </location>
</feature>
<keyword evidence="4 6" id="KW-0472">Membrane</keyword>
<dbReference type="PROSITE" id="PS50261">
    <property type="entry name" value="G_PROTEIN_RECEP_F2_4"/>
    <property type="match status" value="1"/>
</dbReference>
<dbReference type="PANTHER" id="PTHR23112:SF22">
    <property type="entry name" value="G-PROTEIN COUPLED RECEPTOR"/>
    <property type="match status" value="1"/>
</dbReference>
<evidence type="ECO:0000313" key="9">
    <source>
        <dbReference type="Proteomes" id="UP001172102"/>
    </source>
</evidence>
<keyword evidence="9" id="KW-1185">Reference proteome</keyword>
<evidence type="ECO:0000256" key="4">
    <source>
        <dbReference type="ARBA" id="ARBA00023136"/>
    </source>
</evidence>
<feature type="region of interest" description="Disordered" evidence="5">
    <location>
        <begin position="478"/>
        <end position="511"/>
    </location>
</feature>
<organism evidence="8 9">
    <name type="scientific">Lasiosphaeris hirsuta</name>
    <dbReference type="NCBI Taxonomy" id="260670"/>
    <lineage>
        <taxon>Eukaryota</taxon>
        <taxon>Fungi</taxon>
        <taxon>Dikarya</taxon>
        <taxon>Ascomycota</taxon>
        <taxon>Pezizomycotina</taxon>
        <taxon>Sordariomycetes</taxon>
        <taxon>Sordariomycetidae</taxon>
        <taxon>Sordariales</taxon>
        <taxon>Lasiosphaeriaceae</taxon>
        <taxon>Lasiosphaeris</taxon>
    </lineage>
</organism>
<feature type="transmembrane region" description="Helical" evidence="6">
    <location>
        <begin position="121"/>
        <end position="141"/>
    </location>
</feature>
<reference evidence="8" key="1">
    <citation type="submission" date="2023-06" db="EMBL/GenBank/DDBJ databases">
        <title>Genome-scale phylogeny and comparative genomics of the fungal order Sordariales.</title>
        <authorList>
            <consortium name="Lawrence Berkeley National Laboratory"/>
            <person name="Hensen N."/>
            <person name="Bonometti L."/>
            <person name="Westerberg I."/>
            <person name="Brannstrom I.O."/>
            <person name="Guillou S."/>
            <person name="Cros-Aarteil S."/>
            <person name="Calhoun S."/>
            <person name="Haridas S."/>
            <person name="Kuo A."/>
            <person name="Mondo S."/>
            <person name="Pangilinan J."/>
            <person name="Riley R."/>
            <person name="Labutti K."/>
            <person name="Andreopoulos B."/>
            <person name="Lipzen A."/>
            <person name="Chen C."/>
            <person name="Yanf M."/>
            <person name="Daum C."/>
            <person name="Ng V."/>
            <person name="Clum A."/>
            <person name="Steindorff A."/>
            <person name="Ohm R."/>
            <person name="Martin F."/>
            <person name="Silar P."/>
            <person name="Natvig D."/>
            <person name="Lalanne C."/>
            <person name="Gautier V."/>
            <person name="Ament-Velasquez S.L."/>
            <person name="Kruys A."/>
            <person name="Hutchinson M.I."/>
            <person name="Powell A.J."/>
            <person name="Barry K."/>
            <person name="Miller A.N."/>
            <person name="Grigoriev I.V."/>
            <person name="Debuchy R."/>
            <person name="Gladieux P."/>
            <person name="Thoren M.H."/>
            <person name="Johannesson H."/>
        </authorList>
    </citation>
    <scope>NUCLEOTIDE SEQUENCE</scope>
    <source>
        <strain evidence="8">SMH4607-1</strain>
    </source>
</reference>
<evidence type="ECO:0000256" key="2">
    <source>
        <dbReference type="ARBA" id="ARBA00022692"/>
    </source>
</evidence>
<evidence type="ECO:0000256" key="6">
    <source>
        <dbReference type="SAM" id="Phobius"/>
    </source>
</evidence>
<dbReference type="GO" id="GO:0007166">
    <property type="term" value="P:cell surface receptor signaling pathway"/>
    <property type="evidence" value="ECO:0007669"/>
    <property type="project" value="InterPro"/>
</dbReference>
<keyword evidence="3 6" id="KW-1133">Transmembrane helix</keyword>
<feature type="transmembrane region" description="Helical" evidence="6">
    <location>
        <begin position="167"/>
        <end position="188"/>
    </location>
</feature>
<accession>A0AA40B0Q6</accession>
<evidence type="ECO:0000256" key="3">
    <source>
        <dbReference type="ARBA" id="ARBA00022989"/>
    </source>
</evidence>
<gene>
    <name evidence="8" type="ORF">B0H67DRAFT_641923</name>
</gene>
<feature type="compositionally biased region" description="Polar residues" evidence="5">
    <location>
        <begin position="297"/>
        <end position="308"/>
    </location>
</feature>
<feature type="region of interest" description="Disordered" evidence="5">
    <location>
        <begin position="246"/>
        <end position="265"/>
    </location>
</feature>
<comment type="caution">
    <text evidence="8">The sequence shown here is derived from an EMBL/GenBank/DDBJ whole genome shotgun (WGS) entry which is preliminary data.</text>
</comment>
<feature type="compositionally biased region" description="Low complexity" evidence="5">
    <location>
        <begin position="309"/>
        <end position="338"/>
    </location>
</feature>
<keyword evidence="2 6" id="KW-0812">Transmembrane</keyword>
<dbReference type="InterPro" id="IPR017981">
    <property type="entry name" value="GPCR_2-like_7TM"/>
</dbReference>
<dbReference type="GO" id="GO:0007189">
    <property type="term" value="P:adenylate cyclase-activating G protein-coupled receptor signaling pathway"/>
    <property type="evidence" value="ECO:0007669"/>
    <property type="project" value="TreeGrafter"/>
</dbReference>
<dbReference type="GO" id="GO:0004930">
    <property type="term" value="F:G protein-coupled receptor activity"/>
    <property type="evidence" value="ECO:0007669"/>
    <property type="project" value="TreeGrafter"/>
</dbReference>
<feature type="transmembrane region" description="Helical" evidence="6">
    <location>
        <begin position="398"/>
        <end position="419"/>
    </location>
</feature>
<comment type="subcellular location">
    <subcellularLocation>
        <location evidence="1">Membrane</location>
        <topology evidence="1">Multi-pass membrane protein</topology>
    </subcellularLocation>
</comment>
<sequence length="511" mass="56164">MRGISDAEAEAITIIERTCSGFSLIGCVFVLVTFSCSSAFRQRAINRMVFLATFGNMFTNVATLMTRAYTGNVDSFGCQLQSFLIQVFMQGDAYWALAMAINVYLTFYHKYDARALRRMEILYILCCYGIPFVPGFTFLFVRNQSGRPYGNAVLWCWLKPEWEVYRIATFYGPVWVAIIITMAIYIRAGREIFKKRRKMLNFSGSGTGTGGNGGNGNEVFATVDLFAPVIKTTEVIHTTELAQKTVPSSSAIPEHPAPIEDPNVSYSVTISADAKANERDSLDGMDDMDMDGETTAASIQSSNTMANDSSSPNPNISSFPSSNNPRIRVNPSSQSAPSAANILQARRRFQRTMEAHNATWSYTKCAILFFSALLITWIPSSGNRVYSMINHGDVSKPLFFASAFVLPLQGFWNAIIYIVTSWAACKSFWGTVSAGVMDICSGSGCMGAGAPRRRTAIAEITMHAARAKLHRDAARQVGGGLGKKWSKDEETTSMEDLTGARAERAERISPV</sequence>
<evidence type="ECO:0000313" key="8">
    <source>
        <dbReference type="EMBL" id="KAK0725513.1"/>
    </source>
</evidence>
<evidence type="ECO:0000256" key="1">
    <source>
        <dbReference type="ARBA" id="ARBA00004141"/>
    </source>
</evidence>
<proteinExistence type="predicted"/>
<dbReference type="EMBL" id="JAUKUA010000002">
    <property type="protein sequence ID" value="KAK0725513.1"/>
    <property type="molecule type" value="Genomic_DNA"/>
</dbReference>
<feature type="transmembrane region" description="Helical" evidence="6">
    <location>
        <begin position="357"/>
        <end position="378"/>
    </location>
</feature>
<dbReference type="Proteomes" id="UP001172102">
    <property type="component" value="Unassembled WGS sequence"/>
</dbReference>
<feature type="compositionally biased region" description="Basic and acidic residues" evidence="5">
    <location>
        <begin position="501"/>
        <end position="511"/>
    </location>
</feature>
<feature type="transmembrane region" description="Helical" evidence="6">
    <location>
        <begin position="49"/>
        <end position="69"/>
    </location>
</feature>
<dbReference type="PANTHER" id="PTHR23112">
    <property type="entry name" value="G PROTEIN-COUPLED RECEPTOR 157-RELATED"/>
    <property type="match status" value="1"/>
</dbReference>
<feature type="domain" description="G-protein coupled receptors family 2 profile 2" evidence="7">
    <location>
        <begin position="9"/>
        <end position="197"/>
    </location>
</feature>
<evidence type="ECO:0000256" key="5">
    <source>
        <dbReference type="SAM" id="MobiDB-lite"/>
    </source>
</evidence>
<evidence type="ECO:0000259" key="7">
    <source>
        <dbReference type="PROSITE" id="PS50261"/>
    </source>
</evidence>
<feature type="region of interest" description="Disordered" evidence="5">
    <location>
        <begin position="297"/>
        <end position="338"/>
    </location>
</feature>
<dbReference type="SUPFAM" id="SSF81321">
    <property type="entry name" value="Family A G protein-coupled receptor-like"/>
    <property type="match status" value="1"/>
</dbReference>
<dbReference type="Gene3D" id="1.20.1070.10">
    <property type="entry name" value="Rhodopsin 7-helix transmembrane proteins"/>
    <property type="match status" value="1"/>
</dbReference>
<dbReference type="AlphaFoldDB" id="A0AA40B0Q6"/>
<feature type="transmembrane region" description="Helical" evidence="6">
    <location>
        <begin position="20"/>
        <end position="40"/>
    </location>
</feature>
<dbReference type="GO" id="GO:0005886">
    <property type="term" value="C:plasma membrane"/>
    <property type="evidence" value="ECO:0007669"/>
    <property type="project" value="TreeGrafter"/>
</dbReference>